<evidence type="ECO:0000313" key="2">
    <source>
        <dbReference type="Proteomes" id="UP001151081"/>
    </source>
</evidence>
<dbReference type="AlphaFoldDB" id="A0A9X3XAB1"/>
<accession>A0A9X3XAB1</accession>
<keyword evidence="2" id="KW-1185">Reference proteome</keyword>
<name>A0A9X3XAB1_9BACT</name>
<protein>
    <submittedName>
        <fullName evidence="1">Uncharacterized protein</fullName>
    </submittedName>
</protein>
<dbReference type="EMBL" id="JAGTJJ010000041">
    <property type="protein sequence ID" value="MDC3986582.1"/>
    <property type="molecule type" value="Genomic_DNA"/>
</dbReference>
<evidence type="ECO:0000313" key="1">
    <source>
        <dbReference type="EMBL" id="MDC3986582.1"/>
    </source>
</evidence>
<dbReference type="Proteomes" id="UP001151081">
    <property type="component" value="Unassembled WGS sequence"/>
</dbReference>
<dbReference type="RefSeq" id="WP_272425773.1">
    <property type="nucleotide sequence ID" value="NZ_JAGTJJ010000041.1"/>
</dbReference>
<gene>
    <name evidence="1" type="ORF">KEG57_39265</name>
</gene>
<comment type="caution">
    <text evidence="1">The sequence shown here is derived from an EMBL/GenBank/DDBJ whole genome shotgun (WGS) entry which is preliminary data.</text>
</comment>
<proteinExistence type="predicted"/>
<sequence length="246" mass="26244">MSAPIDPKKAYEKHLPAAQALQADQILPFRLDLDLALTNVTTGMHVAAAHEHDIPIHLPKLDLAALFALPELAIATKFAALRAEQEAPGESLLQAKLSTAARLRAQLLSSAKALASNGTIPQAEVDAIIAGRGARDRAEDCMSLADLFRRHAQAIAGKHPVTSAQIDEAAEIGAFLVTHLKPADAPKAAPAAPTPAVDIRNRLATLLVRAHARLQAVAHYFHPDNWEELAPPLGARSVKRPKPTEP</sequence>
<reference evidence="1 2" key="1">
    <citation type="submission" date="2021-04" db="EMBL/GenBank/DDBJ databases">
        <title>Genome analysis of Polyangium sp.</title>
        <authorList>
            <person name="Li Y."/>
            <person name="Wang J."/>
        </authorList>
    </citation>
    <scope>NUCLEOTIDE SEQUENCE [LARGE SCALE GENOMIC DNA]</scope>
    <source>
        <strain evidence="1 2">SDU14</strain>
    </source>
</reference>
<organism evidence="1 2">
    <name type="scientific">Polyangium jinanense</name>
    <dbReference type="NCBI Taxonomy" id="2829994"/>
    <lineage>
        <taxon>Bacteria</taxon>
        <taxon>Pseudomonadati</taxon>
        <taxon>Myxococcota</taxon>
        <taxon>Polyangia</taxon>
        <taxon>Polyangiales</taxon>
        <taxon>Polyangiaceae</taxon>
        <taxon>Polyangium</taxon>
    </lineage>
</organism>